<reference evidence="4 5" key="1">
    <citation type="journal article" date="2010" name="Nature">
        <title>The Ectocarpus genome and the independent evolution of multicellularity in brown algae.</title>
        <authorList>
            <person name="Cock J.M."/>
            <person name="Sterck L."/>
            <person name="Rouze P."/>
            <person name="Scornet D."/>
            <person name="Allen A.E."/>
            <person name="Amoutzias G."/>
            <person name="Anthouard V."/>
            <person name="Artiguenave F."/>
            <person name="Aury J.M."/>
            <person name="Badger J.H."/>
            <person name="Beszteri B."/>
            <person name="Billiau K."/>
            <person name="Bonnet E."/>
            <person name="Bothwell J.H."/>
            <person name="Bowler C."/>
            <person name="Boyen C."/>
            <person name="Brownlee C."/>
            <person name="Carrano C.J."/>
            <person name="Charrier B."/>
            <person name="Cho G.Y."/>
            <person name="Coelho S.M."/>
            <person name="Collen J."/>
            <person name="Corre E."/>
            <person name="Da Silva C."/>
            <person name="Delage L."/>
            <person name="Delaroque N."/>
            <person name="Dittami S.M."/>
            <person name="Doulbeau S."/>
            <person name="Elias M."/>
            <person name="Farnham G."/>
            <person name="Gachon C.M."/>
            <person name="Gschloessl B."/>
            <person name="Heesch S."/>
            <person name="Jabbari K."/>
            <person name="Jubin C."/>
            <person name="Kawai H."/>
            <person name="Kimura K."/>
            <person name="Kloareg B."/>
            <person name="Kupper F.C."/>
            <person name="Lang D."/>
            <person name="Le Bail A."/>
            <person name="Leblanc C."/>
            <person name="Lerouge P."/>
            <person name="Lohr M."/>
            <person name="Lopez P.J."/>
            <person name="Martens C."/>
            <person name="Maumus F."/>
            <person name="Michel G."/>
            <person name="Miranda-Saavedra D."/>
            <person name="Morales J."/>
            <person name="Moreau H."/>
            <person name="Motomura T."/>
            <person name="Nagasato C."/>
            <person name="Napoli C.A."/>
            <person name="Nelson D.R."/>
            <person name="Nyvall-Collen P."/>
            <person name="Peters A.F."/>
            <person name="Pommier C."/>
            <person name="Potin P."/>
            <person name="Poulain J."/>
            <person name="Quesneville H."/>
            <person name="Read B."/>
            <person name="Rensing S.A."/>
            <person name="Ritter A."/>
            <person name="Rousvoal S."/>
            <person name="Samanta M."/>
            <person name="Samson G."/>
            <person name="Schroeder D.C."/>
            <person name="Segurens B."/>
            <person name="Strittmatter M."/>
            <person name="Tonon T."/>
            <person name="Tregear J.W."/>
            <person name="Valentin K."/>
            <person name="von Dassow P."/>
            <person name="Yamagishi T."/>
            <person name="Van de Peer Y."/>
            <person name="Wincker P."/>
        </authorList>
    </citation>
    <scope>NUCLEOTIDE SEQUENCE [LARGE SCALE GENOMIC DNA]</scope>
    <source>
        <strain evidence="5">Ec32 / CCAP1310/4</strain>
    </source>
</reference>
<accession>D8LK57</accession>
<feature type="region of interest" description="Disordered" evidence="2">
    <location>
        <begin position="157"/>
        <end position="205"/>
    </location>
</feature>
<dbReference type="GO" id="GO:0006397">
    <property type="term" value="P:mRNA processing"/>
    <property type="evidence" value="ECO:0007669"/>
    <property type="project" value="UniProtKB-KW"/>
</dbReference>
<dbReference type="PANTHER" id="PTHR23148">
    <property type="entry name" value="SERINE/ARGININE REGULATED NUCLEAR MATRIX PROTEIN"/>
    <property type="match status" value="1"/>
</dbReference>
<dbReference type="InterPro" id="IPR002483">
    <property type="entry name" value="PWI_dom"/>
</dbReference>
<name>D8LK57_ECTSI</name>
<dbReference type="eggNOG" id="KOG2146">
    <property type="taxonomic scope" value="Eukaryota"/>
</dbReference>
<evidence type="ECO:0000259" key="3">
    <source>
        <dbReference type="PROSITE" id="PS51025"/>
    </source>
</evidence>
<dbReference type="Pfam" id="PF01480">
    <property type="entry name" value="PWI"/>
    <property type="match status" value="1"/>
</dbReference>
<evidence type="ECO:0000256" key="1">
    <source>
        <dbReference type="ARBA" id="ARBA00022664"/>
    </source>
</evidence>
<keyword evidence="5" id="KW-1185">Reference proteome</keyword>
<dbReference type="Gene3D" id="1.20.1390.10">
    <property type="entry name" value="PWI domain"/>
    <property type="match status" value="1"/>
</dbReference>
<dbReference type="EMBL" id="FN649741">
    <property type="protein sequence ID" value="CBN74526.1"/>
    <property type="molecule type" value="Genomic_DNA"/>
</dbReference>
<keyword evidence="1" id="KW-0507">mRNA processing</keyword>
<evidence type="ECO:0000256" key="2">
    <source>
        <dbReference type="SAM" id="MobiDB-lite"/>
    </source>
</evidence>
<dbReference type="PANTHER" id="PTHR23148:SF0">
    <property type="entry name" value="SERINE_ARGININE REPETITIVE MATRIX PROTEIN 1"/>
    <property type="match status" value="1"/>
</dbReference>
<dbReference type="PROSITE" id="PS51025">
    <property type="entry name" value="PWI"/>
    <property type="match status" value="1"/>
</dbReference>
<protein>
    <recommendedName>
        <fullName evidence="3">PWI domain-containing protein</fullName>
    </recommendedName>
</protein>
<evidence type="ECO:0000313" key="5">
    <source>
        <dbReference type="Proteomes" id="UP000002630"/>
    </source>
</evidence>
<dbReference type="SMART" id="SM00311">
    <property type="entry name" value="PWI"/>
    <property type="match status" value="1"/>
</dbReference>
<dbReference type="InterPro" id="IPR052225">
    <property type="entry name" value="Ser/Arg_repetitive_matrix"/>
</dbReference>
<dbReference type="SUPFAM" id="SSF101233">
    <property type="entry name" value="PWI domain"/>
    <property type="match status" value="1"/>
</dbReference>
<dbReference type="InParanoid" id="D8LK57"/>
<dbReference type="GO" id="GO:0048024">
    <property type="term" value="P:regulation of mRNA splicing, via spliceosome"/>
    <property type="evidence" value="ECO:0007669"/>
    <property type="project" value="TreeGrafter"/>
</dbReference>
<dbReference type="GO" id="GO:0005681">
    <property type="term" value="C:spliceosomal complex"/>
    <property type="evidence" value="ECO:0007669"/>
    <property type="project" value="TreeGrafter"/>
</dbReference>
<feature type="compositionally biased region" description="Polar residues" evidence="2">
    <location>
        <begin position="193"/>
        <end position="205"/>
    </location>
</feature>
<dbReference type="Proteomes" id="UP000002630">
    <property type="component" value="Linkage Group LG16"/>
</dbReference>
<gene>
    <name evidence="4" type="ORF">Esi_0028_0166</name>
</gene>
<dbReference type="InterPro" id="IPR036483">
    <property type="entry name" value="PWI_dom_sf"/>
</dbReference>
<organism evidence="4 5">
    <name type="scientific">Ectocarpus siliculosus</name>
    <name type="common">Brown alga</name>
    <name type="synonym">Conferva siliculosa</name>
    <dbReference type="NCBI Taxonomy" id="2880"/>
    <lineage>
        <taxon>Eukaryota</taxon>
        <taxon>Sar</taxon>
        <taxon>Stramenopiles</taxon>
        <taxon>Ochrophyta</taxon>
        <taxon>PX clade</taxon>
        <taxon>Phaeophyceae</taxon>
        <taxon>Ectocarpales</taxon>
        <taxon>Ectocarpaceae</taxon>
        <taxon>Ectocarpus</taxon>
    </lineage>
</organism>
<dbReference type="OMA" id="SAFFWES"/>
<dbReference type="STRING" id="2880.D8LK57"/>
<dbReference type="EMBL" id="FN648464">
    <property type="protein sequence ID" value="CBN74526.1"/>
    <property type="molecule type" value="Genomic_DNA"/>
</dbReference>
<dbReference type="AlphaFoldDB" id="D8LK57"/>
<evidence type="ECO:0000313" key="4">
    <source>
        <dbReference type="EMBL" id="CBN74526.1"/>
    </source>
</evidence>
<proteinExistence type="predicted"/>
<feature type="domain" description="PWI" evidence="3">
    <location>
        <begin position="27"/>
        <end position="126"/>
    </location>
</feature>
<dbReference type="GO" id="GO:0003723">
    <property type="term" value="F:RNA binding"/>
    <property type="evidence" value="ECO:0007669"/>
    <property type="project" value="TreeGrafter"/>
</dbReference>
<dbReference type="OrthoDB" id="163257at2759"/>
<sequence>MSSNFFRGTTAEQDSRWGDAEKKLLRRTKFSKVLEQKVNMKKVNMDVMQRWIAQRITSLLGFEDDIVVGTCINYLSEEGKLDPKKLQLQLTGFLEKSTGMFMEELWGLLVDAQSSLGGIPSAFLQDKKQELLQQKEQEAKQEEELRRRMVEHQQELERTAALAQAHAPTEQDASSSAAPILTRPGKRRASRWGVSQVSVATTSDATTPDAEKVVVPGTDAPAAVGGDSEMVRLNLVGARTASWLLSPSTKRKRKHHRSMMRLACTPCRCPTAGDNSAFFWES</sequence>